<proteinExistence type="inferred from homology"/>
<dbReference type="EMBL" id="UYYB01143541">
    <property type="protein sequence ID" value="VDM85668.1"/>
    <property type="molecule type" value="Genomic_DNA"/>
</dbReference>
<dbReference type="InterPro" id="IPR001661">
    <property type="entry name" value="Glyco_hydro_37"/>
</dbReference>
<dbReference type="GO" id="GO:0005991">
    <property type="term" value="P:trehalose metabolic process"/>
    <property type="evidence" value="ECO:0007669"/>
    <property type="project" value="InterPro"/>
</dbReference>
<sequence>MRTHCIINPFHQDGFTYRRVSGFGSRRQFVEESISSNAISVEVRFLWRHKYNVIGDYPRPGSGGEYDVQDGFGWTNGAILDLLVTYNHRLHV</sequence>
<dbReference type="Gene3D" id="1.50.10.10">
    <property type="match status" value="1"/>
</dbReference>
<reference evidence="5 6" key="1">
    <citation type="submission" date="2018-11" db="EMBL/GenBank/DDBJ databases">
        <authorList>
            <consortium name="Pathogen Informatics"/>
        </authorList>
    </citation>
    <scope>NUCLEOTIDE SEQUENCE [LARGE SCALE GENOMIC DNA]</scope>
</reference>
<gene>
    <name evidence="5" type="ORF">SVUK_LOCUS20666</name>
</gene>
<dbReference type="EC" id="3.2.1.28" evidence="2"/>
<dbReference type="InterPro" id="IPR012341">
    <property type="entry name" value="6hp_glycosidase-like_sf"/>
</dbReference>
<comment type="similarity">
    <text evidence="1">Belongs to the glycosyl hydrolase 37 family.</text>
</comment>
<dbReference type="AlphaFoldDB" id="A0A3P7M303"/>
<dbReference type="InterPro" id="IPR008928">
    <property type="entry name" value="6-hairpin_glycosidase_sf"/>
</dbReference>
<dbReference type="Proteomes" id="UP000270094">
    <property type="component" value="Unassembled WGS sequence"/>
</dbReference>
<dbReference type="Pfam" id="PF01204">
    <property type="entry name" value="Trehalase"/>
    <property type="match status" value="1"/>
</dbReference>
<name>A0A3P7M303_STRVU</name>
<evidence type="ECO:0000256" key="2">
    <source>
        <dbReference type="ARBA" id="ARBA00012757"/>
    </source>
</evidence>
<organism evidence="5 6">
    <name type="scientific">Strongylus vulgaris</name>
    <name type="common">Blood worm</name>
    <dbReference type="NCBI Taxonomy" id="40348"/>
    <lineage>
        <taxon>Eukaryota</taxon>
        <taxon>Metazoa</taxon>
        <taxon>Ecdysozoa</taxon>
        <taxon>Nematoda</taxon>
        <taxon>Chromadorea</taxon>
        <taxon>Rhabditida</taxon>
        <taxon>Rhabditina</taxon>
        <taxon>Rhabditomorpha</taxon>
        <taxon>Strongyloidea</taxon>
        <taxon>Strongylidae</taxon>
        <taxon>Strongylus</taxon>
    </lineage>
</organism>
<dbReference type="GO" id="GO:0004555">
    <property type="term" value="F:alpha,alpha-trehalase activity"/>
    <property type="evidence" value="ECO:0007669"/>
    <property type="project" value="UniProtKB-EC"/>
</dbReference>
<dbReference type="OrthoDB" id="3542292at2759"/>
<evidence type="ECO:0000256" key="4">
    <source>
        <dbReference type="ARBA" id="ARBA00030473"/>
    </source>
</evidence>
<protein>
    <recommendedName>
        <fullName evidence="3">Trehalase</fullName>
        <ecNumber evidence="2">3.2.1.28</ecNumber>
    </recommendedName>
    <alternativeName>
        <fullName evidence="4">Alpha,alpha-trehalase</fullName>
    </alternativeName>
</protein>
<accession>A0A3P7M303</accession>
<evidence type="ECO:0000313" key="5">
    <source>
        <dbReference type="EMBL" id="VDM85668.1"/>
    </source>
</evidence>
<dbReference type="SUPFAM" id="SSF48208">
    <property type="entry name" value="Six-hairpin glycosidases"/>
    <property type="match status" value="1"/>
</dbReference>
<keyword evidence="6" id="KW-1185">Reference proteome</keyword>
<evidence type="ECO:0000256" key="3">
    <source>
        <dbReference type="ARBA" id="ARBA00019905"/>
    </source>
</evidence>
<evidence type="ECO:0000256" key="1">
    <source>
        <dbReference type="ARBA" id="ARBA00005615"/>
    </source>
</evidence>
<evidence type="ECO:0000313" key="6">
    <source>
        <dbReference type="Proteomes" id="UP000270094"/>
    </source>
</evidence>